<evidence type="ECO:0000313" key="2">
    <source>
        <dbReference type="Proteomes" id="UP000217785"/>
    </source>
</evidence>
<comment type="caution">
    <text evidence="1">The sequence shown here is derived from an EMBL/GenBank/DDBJ whole genome shotgun (WGS) entry which is preliminary data.</text>
</comment>
<gene>
    <name evidence="1" type="ORF">EFBL_1677</name>
</gene>
<name>A0A292YMC2_9BACL</name>
<dbReference type="AlphaFoldDB" id="A0A292YMC2"/>
<reference evidence="2" key="1">
    <citation type="submission" date="2017-07" db="EMBL/GenBank/DDBJ databases">
        <title>Draft genome sequence of Effusibacillus lacus strain skLN1.</title>
        <authorList>
            <person name="Watanabe M."/>
            <person name="Kojima H."/>
            <person name="Fukui M."/>
        </authorList>
    </citation>
    <scope>NUCLEOTIDE SEQUENCE [LARGE SCALE GENOMIC DNA]</scope>
    <source>
        <strain evidence="2">skLN1</strain>
    </source>
</reference>
<evidence type="ECO:0000313" key="1">
    <source>
        <dbReference type="EMBL" id="GAX90051.1"/>
    </source>
</evidence>
<organism evidence="1 2">
    <name type="scientific">Effusibacillus lacus</name>
    <dbReference type="NCBI Taxonomy" id="1348429"/>
    <lineage>
        <taxon>Bacteria</taxon>
        <taxon>Bacillati</taxon>
        <taxon>Bacillota</taxon>
        <taxon>Bacilli</taxon>
        <taxon>Bacillales</taxon>
        <taxon>Alicyclobacillaceae</taxon>
        <taxon>Effusibacillus</taxon>
    </lineage>
</organism>
<keyword evidence="2" id="KW-1185">Reference proteome</keyword>
<dbReference type="Proteomes" id="UP000217785">
    <property type="component" value="Unassembled WGS sequence"/>
</dbReference>
<protein>
    <submittedName>
        <fullName evidence="1">Uncharacterized protein</fullName>
    </submittedName>
</protein>
<sequence>MGLMSQMLEYFRSPALKESIYRALVDMDCKLEKDKLLSEPEGLKADLYIEADDVIYLVKTVEKYQLDPLPGALVDDLIQAKRNLVHSKFKRVVPIILIGENTVSGFFLEEVYRNHVLVLQGTVEECAYHLEFILQHQVSVIYQMSPKLEPSALRFFGI</sequence>
<proteinExistence type="predicted"/>
<dbReference type="EMBL" id="BDUF01000046">
    <property type="protein sequence ID" value="GAX90051.1"/>
    <property type="molecule type" value="Genomic_DNA"/>
</dbReference>
<accession>A0A292YMC2</accession>